<dbReference type="Pfam" id="PF13306">
    <property type="entry name" value="LRR_5"/>
    <property type="match status" value="3"/>
</dbReference>
<dbReference type="GeneID" id="14885504"/>
<accession>L7FKE5</accession>
<evidence type="ECO:0000313" key="1">
    <source>
        <dbReference type="EMBL" id="ELP86526.1"/>
    </source>
</evidence>
<dbReference type="InterPro" id="IPR053139">
    <property type="entry name" value="Surface_bspA-like"/>
</dbReference>
<dbReference type="PANTHER" id="PTHR45661">
    <property type="entry name" value="SURFACE ANTIGEN"/>
    <property type="match status" value="1"/>
</dbReference>
<protein>
    <recommendedName>
        <fullName evidence="3">Leucine rich repeat containing protein BspA family protein</fullName>
    </recommendedName>
</protein>
<proteinExistence type="predicted"/>
<dbReference type="OrthoDB" id="1055097at2759"/>
<evidence type="ECO:0008006" key="3">
    <source>
        <dbReference type="Google" id="ProtNLM"/>
    </source>
</evidence>
<organism evidence="1 2">
    <name type="scientific">Entamoeba invadens IP1</name>
    <dbReference type="NCBI Taxonomy" id="370355"/>
    <lineage>
        <taxon>Eukaryota</taxon>
        <taxon>Amoebozoa</taxon>
        <taxon>Evosea</taxon>
        <taxon>Archamoebae</taxon>
        <taxon>Mastigamoebida</taxon>
        <taxon>Entamoebidae</taxon>
        <taxon>Entamoeba</taxon>
    </lineage>
</organism>
<dbReference type="PANTHER" id="PTHR45661:SF3">
    <property type="entry name" value="IG-LIKE DOMAIN-CONTAINING PROTEIN"/>
    <property type="match status" value="1"/>
</dbReference>
<dbReference type="KEGG" id="eiv:EIN_353460"/>
<dbReference type="RefSeq" id="XP_004185872.1">
    <property type="nucleotide sequence ID" value="XM_004185824.1"/>
</dbReference>
<reference evidence="1 2" key="1">
    <citation type="submission" date="2012-10" db="EMBL/GenBank/DDBJ databases">
        <authorList>
            <person name="Zafar N."/>
            <person name="Inman J."/>
            <person name="Hall N."/>
            <person name="Lorenzi H."/>
            <person name="Caler E."/>
        </authorList>
    </citation>
    <scope>NUCLEOTIDE SEQUENCE [LARGE SCALE GENOMIC DNA]</scope>
    <source>
        <strain evidence="1 2">IP1</strain>
    </source>
</reference>
<dbReference type="EMBL" id="KB206967">
    <property type="protein sequence ID" value="ELP86526.1"/>
    <property type="molecule type" value="Genomic_DNA"/>
</dbReference>
<dbReference type="InterPro" id="IPR026906">
    <property type="entry name" value="LRR_5"/>
</dbReference>
<dbReference type="SUPFAM" id="SSF52058">
    <property type="entry name" value="L domain-like"/>
    <property type="match status" value="1"/>
</dbReference>
<keyword evidence="2" id="KW-1185">Reference proteome</keyword>
<dbReference type="Proteomes" id="UP000014680">
    <property type="component" value="Unassembled WGS sequence"/>
</dbReference>
<name>L7FKE5_ENTIV</name>
<dbReference type="AlphaFoldDB" id="L7FKE5"/>
<dbReference type="InterPro" id="IPR032675">
    <property type="entry name" value="LRR_dom_sf"/>
</dbReference>
<dbReference type="Gene3D" id="3.80.10.10">
    <property type="entry name" value="Ribonuclease Inhibitor"/>
    <property type="match status" value="4"/>
</dbReference>
<gene>
    <name evidence="1" type="ORF">EIN_353460</name>
</gene>
<feature type="non-terminal residue" evidence="1">
    <location>
        <position position="1"/>
    </location>
</feature>
<sequence length="328" mass="36871">VTFSQALQSIRKFAFYYCINFSQIVLPISLVDIGSSAFSNCENVKSIDVPAFVYSVSGVFDSCYSLTSINIKNTCENISTCTTYNGPFTNCNLEEIIIPESVTEIKKSSFENMKNLKRIIIPNNVVSIGTHAFLNCFHLSTIKLGNTVESIGGYCFKNCVSLINIEISESVIKIGNGAFKNCENLIAVTFGRQIPKCEIDIFDKCKMLKEFYVNGKEATKVSLPVTYKIAHNLTKNGVCCDTIFFTRKDVKKHLEIVFENGKKVGKIPNNVVGLCDNCFRKYKEVQTIFVPKNVRSVGRFCFYNSVGEENIIFEDKNVVIITKDKFLF</sequence>
<dbReference type="VEuPathDB" id="AmoebaDB:EIN_353460"/>
<evidence type="ECO:0000313" key="2">
    <source>
        <dbReference type="Proteomes" id="UP000014680"/>
    </source>
</evidence>